<dbReference type="OrthoDB" id="66881at2759"/>
<accession>S3BWZ3</accession>
<dbReference type="AlphaFoldDB" id="S3BWZ3"/>
<evidence type="ECO:0000256" key="5">
    <source>
        <dbReference type="ARBA" id="ARBA00022857"/>
    </source>
</evidence>
<dbReference type="FunFam" id="3.50.50.60:FF:000138">
    <property type="entry name" value="Flavin-containing monooxygenase"/>
    <property type="match status" value="1"/>
</dbReference>
<evidence type="ECO:0000256" key="7">
    <source>
        <dbReference type="ARBA" id="ARBA00023033"/>
    </source>
</evidence>
<dbReference type="EMBL" id="KE148155">
    <property type="protein sequence ID" value="EPE05739.1"/>
    <property type="molecule type" value="Genomic_DNA"/>
</dbReference>
<keyword evidence="4" id="KW-0274">FAD</keyword>
<evidence type="ECO:0000256" key="3">
    <source>
        <dbReference type="ARBA" id="ARBA00022630"/>
    </source>
</evidence>
<dbReference type="VEuPathDB" id="FungiDB:F503_08270"/>
<sequence length="514" mass="56925">MASQRFAVRSVAIIGAGSSGLAAARYFAGQGVYERIVVYERRPEVGGIWNHTFQATPQNPVPQVSPYFPPDAPVQVHPGKGSDGPATPEFPTAMYDSLYVNIPHPLMGYTDMPIADFYKAAHPGKPLLIYPTRQTIQEYLVSCSQGVRHLIRFGTNVDDIRLLQQPSQENDGTAVDSWEIHTTDTGDNSTSVETFDAVIVAHGHYETTFVPAIAKIDEFHKAHPGVISHSKRYRNTEQFKGKRVIVVGNSASGLDIASQINEVSERPIFLSVHTPTAEEALARFTEVEEVPEIKEFLIEERGVRLADGRVVRDVDAVVFCTGFLFSLPFLEKEKPAEGKKTPEGLSPMLTTGRRIHRLYDDMVHIDHPTLAFLSLPIKVIPYPLAQAQSAILARVWANTLALPSKEEMEAWEREAEKVRGPAFHVWESGEDGSYINATYKRIMEGDNAASRAGKEPPRWDGRLLWMRKITPMGKGKFEDMGRTATTLEELGFVYDPTAADASADSKQEHSGATP</sequence>
<dbReference type="SUPFAM" id="SSF51905">
    <property type="entry name" value="FAD/NAD(P)-binding domain"/>
    <property type="match status" value="2"/>
</dbReference>
<dbReference type="Proteomes" id="UP000016923">
    <property type="component" value="Unassembled WGS sequence"/>
</dbReference>
<comment type="cofactor">
    <cofactor evidence="1">
        <name>FAD</name>
        <dbReference type="ChEBI" id="CHEBI:57692"/>
    </cofactor>
</comment>
<evidence type="ECO:0000256" key="1">
    <source>
        <dbReference type="ARBA" id="ARBA00001974"/>
    </source>
</evidence>
<gene>
    <name evidence="8" type="ORF">F503_08270</name>
</gene>
<reference evidence="8 9" key="1">
    <citation type="journal article" date="2013" name="BMC Genomics">
        <title>The genome and transcriptome of the pine saprophyte Ophiostoma piceae, and a comparison with the bark beetle-associated pine pathogen Grosmannia clavigera.</title>
        <authorList>
            <person name="Haridas S."/>
            <person name="Wang Y."/>
            <person name="Lim L."/>
            <person name="Massoumi Alamouti S."/>
            <person name="Jackman S."/>
            <person name="Docking R."/>
            <person name="Robertson G."/>
            <person name="Birol I."/>
            <person name="Bohlmann J."/>
            <person name="Breuil C."/>
        </authorList>
    </citation>
    <scope>NUCLEOTIDE SEQUENCE [LARGE SCALE GENOMIC DNA]</scope>
    <source>
        <strain evidence="8 9">UAMH 11346</strain>
    </source>
</reference>
<dbReference type="Pfam" id="PF13450">
    <property type="entry name" value="NAD_binding_8"/>
    <property type="match status" value="1"/>
</dbReference>
<dbReference type="OMA" id="RLNAPRD"/>
<keyword evidence="5" id="KW-0521">NADP</keyword>
<organism evidence="8 9">
    <name type="scientific">Ophiostoma piceae (strain UAMH 11346)</name>
    <name type="common">Sap stain fungus</name>
    <dbReference type="NCBI Taxonomy" id="1262450"/>
    <lineage>
        <taxon>Eukaryota</taxon>
        <taxon>Fungi</taxon>
        <taxon>Dikarya</taxon>
        <taxon>Ascomycota</taxon>
        <taxon>Pezizomycotina</taxon>
        <taxon>Sordariomycetes</taxon>
        <taxon>Sordariomycetidae</taxon>
        <taxon>Ophiostomatales</taxon>
        <taxon>Ophiostomataceae</taxon>
        <taxon>Ophiostoma</taxon>
    </lineage>
</organism>
<keyword evidence="6" id="KW-0560">Oxidoreductase</keyword>
<dbReference type="InterPro" id="IPR020946">
    <property type="entry name" value="Flavin_mOase-like"/>
</dbReference>
<dbReference type="GO" id="GO:0004499">
    <property type="term" value="F:N,N-dimethylaniline monooxygenase activity"/>
    <property type="evidence" value="ECO:0007669"/>
    <property type="project" value="InterPro"/>
</dbReference>
<keyword evidence="3" id="KW-0285">Flavoprotein</keyword>
<name>S3BWZ3_OPHP1</name>
<evidence type="ECO:0000313" key="9">
    <source>
        <dbReference type="Proteomes" id="UP000016923"/>
    </source>
</evidence>
<dbReference type="eggNOG" id="KOG1399">
    <property type="taxonomic scope" value="Eukaryota"/>
</dbReference>
<dbReference type="InterPro" id="IPR000960">
    <property type="entry name" value="Flavin_mOase"/>
</dbReference>
<dbReference type="PANTHER" id="PTHR23023">
    <property type="entry name" value="DIMETHYLANILINE MONOOXYGENASE"/>
    <property type="match status" value="1"/>
</dbReference>
<comment type="similarity">
    <text evidence="2">Belongs to the FMO family.</text>
</comment>
<dbReference type="PRINTS" id="PR00370">
    <property type="entry name" value="FMOXYGENASE"/>
</dbReference>
<evidence type="ECO:0000313" key="8">
    <source>
        <dbReference type="EMBL" id="EPE05739.1"/>
    </source>
</evidence>
<dbReference type="InterPro" id="IPR050346">
    <property type="entry name" value="FMO-like"/>
</dbReference>
<keyword evidence="9" id="KW-1185">Reference proteome</keyword>
<dbReference type="GO" id="GO:0050660">
    <property type="term" value="F:flavin adenine dinucleotide binding"/>
    <property type="evidence" value="ECO:0007669"/>
    <property type="project" value="InterPro"/>
</dbReference>
<dbReference type="STRING" id="1262450.S3BWZ3"/>
<evidence type="ECO:0000256" key="6">
    <source>
        <dbReference type="ARBA" id="ARBA00023002"/>
    </source>
</evidence>
<evidence type="ECO:0000256" key="4">
    <source>
        <dbReference type="ARBA" id="ARBA00022827"/>
    </source>
</evidence>
<keyword evidence="7 8" id="KW-0503">Monooxygenase</keyword>
<evidence type="ECO:0000256" key="2">
    <source>
        <dbReference type="ARBA" id="ARBA00009183"/>
    </source>
</evidence>
<dbReference type="HOGENOM" id="CLU_006909_5_0_1"/>
<proteinExistence type="inferred from homology"/>
<dbReference type="GO" id="GO:0050661">
    <property type="term" value="F:NADP binding"/>
    <property type="evidence" value="ECO:0007669"/>
    <property type="project" value="InterPro"/>
</dbReference>
<dbReference type="Pfam" id="PF00743">
    <property type="entry name" value="FMO-like"/>
    <property type="match status" value="1"/>
</dbReference>
<protein>
    <submittedName>
        <fullName evidence="8">Thiol-specific monooxygenase</fullName>
    </submittedName>
</protein>
<dbReference type="Gene3D" id="3.50.50.60">
    <property type="entry name" value="FAD/NAD(P)-binding domain"/>
    <property type="match status" value="2"/>
</dbReference>
<dbReference type="InterPro" id="IPR036188">
    <property type="entry name" value="FAD/NAD-bd_sf"/>
</dbReference>